<evidence type="ECO:0000256" key="1">
    <source>
        <dbReference type="ARBA" id="ARBA00004141"/>
    </source>
</evidence>
<evidence type="ECO:0000256" key="6">
    <source>
        <dbReference type="SAM" id="Phobius"/>
    </source>
</evidence>
<sequence length="263" mass="27661">MTPITLSATDLALAASLVVLDAGLSLALRLNLHRQLVLAAARMVVQLIGVGYLLRFVFALNDPVATLLLVLVMSLVAAREVAARPERRFRGFVTLAISLGSVLVATLATAGLALSTAIRPTPWYDPRYAVPLAGIVLGSVLNAASLTLDSLLGGVRRERSAIEAQLGLGVPFRQAAAGLFRTAVRRGLLPIINQMSAAGIITLPGIMTGQILAGMDPVEAVKYQILLLFLLTGASGLAALATAGLALRCLTDDRQRLRLDRLA</sequence>
<evidence type="ECO:0008006" key="10">
    <source>
        <dbReference type="Google" id="ProtNLM"/>
    </source>
</evidence>
<dbReference type="Pfam" id="PF03649">
    <property type="entry name" value="UPF0014"/>
    <property type="match status" value="1"/>
</dbReference>
<dbReference type="GO" id="GO:0005886">
    <property type="term" value="C:plasma membrane"/>
    <property type="evidence" value="ECO:0007669"/>
    <property type="project" value="TreeGrafter"/>
</dbReference>
<dbReference type="KEGG" id="mno:Mnod_2239"/>
<dbReference type="EMBL" id="CP001349">
    <property type="protein sequence ID" value="ACL57219.1"/>
    <property type="molecule type" value="Genomic_DNA"/>
</dbReference>
<dbReference type="OrthoDB" id="9791807at2"/>
<protein>
    <recommendedName>
        <fullName evidence="10">Iron export ABC transporter permease subunit FetB</fullName>
    </recommendedName>
</protein>
<keyword evidence="8" id="KW-0614">Plasmid</keyword>
<reference evidence="8" key="3">
    <citation type="submission" date="2009-01" db="EMBL/GenBank/DDBJ databases">
        <title>Complete sequence of plasmid2 of Methylobacterium nodulans ORS 2060.</title>
        <authorList>
            <consortium name="US DOE Joint Genome Institute"/>
            <person name="Lucas S."/>
            <person name="Copeland A."/>
            <person name="Lapidus A."/>
            <person name="Glavina del Rio T."/>
            <person name="Dalin E."/>
            <person name="Tice H."/>
            <person name="Bruce D."/>
            <person name="Goodwin L."/>
            <person name="Pitluck S."/>
            <person name="Sims D."/>
            <person name="Brettin T."/>
            <person name="Detter J.C."/>
            <person name="Han C."/>
            <person name="Larimer F."/>
            <person name="Land M."/>
            <person name="Hauser L."/>
            <person name="Kyrpides N."/>
            <person name="Ivanova N."/>
            <person name="Marx C.J."/>
            <person name="Richardson P."/>
        </authorList>
    </citation>
    <scope>NUCLEOTIDE SEQUENCE</scope>
    <source>
        <strain evidence="8">ORS 2060</strain>
        <plasmid evidence="8">pMNOD02</plasmid>
    </source>
</reference>
<reference evidence="7 9" key="1">
    <citation type="submission" date="2009-01" db="EMBL/GenBank/DDBJ databases">
        <title>Complete sequence of chromosome of Methylobacterium nodulans ORS 2060.</title>
        <authorList>
            <consortium name="US DOE Joint Genome Institute"/>
            <person name="Lucas S."/>
            <person name="Copeland A."/>
            <person name="Lapidus A."/>
            <person name="Glavina del Rio T."/>
            <person name="Dalin E."/>
            <person name="Tice H."/>
            <person name="Bruce D."/>
            <person name="Goodwin L."/>
            <person name="Pitluck S."/>
            <person name="Sims D."/>
            <person name="Brettin T."/>
            <person name="Detter J.C."/>
            <person name="Han C."/>
            <person name="Larimer F."/>
            <person name="Land M."/>
            <person name="Hauser L."/>
            <person name="Kyrpides N."/>
            <person name="Ivanova N."/>
            <person name="Marx C.J."/>
            <person name="Richardson P."/>
        </authorList>
    </citation>
    <scope>NUCLEOTIDE SEQUENCE [LARGE SCALE GENOMIC DNA]</scope>
    <source>
        <strain evidence="9">LMG 21967 / CNCM I-2342 / ORS 2060</strain>
        <strain evidence="7">ORS 2060</strain>
    </source>
</reference>
<feature type="transmembrane region" description="Helical" evidence="6">
    <location>
        <begin position="225"/>
        <end position="247"/>
    </location>
</feature>
<keyword evidence="9" id="KW-1185">Reference proteome</keyword>
<feature type="transmembrane region" description="Helical" evidence="6">
    <location>
        <begin position="191"/>
        <end position="213"/>
    </location>
</feature>
<dbReference type="EMBL" id="CP001351">
    <property type="protein sequence ID" value="ACL62992.1"/>
    <property type="molecule type" value="Genomic_DNA"/>
</dbReference>
<accession>B8I9Z1</accession>
<evidence type="ECO:0000256" key="2">
    <source>
        <dbReference type="ARBA" id="ARBA00005268"/>
    </source>
</evidence>
<gene>
    <name evidence="7" type="ordered locus">Mnod_2239</name>
    <name evidence="8" type="ordered locus">Mnod_7995</name>
</gene>
<dbReference type="InterPro" id="IPR005226">
    <property type="entry name" value="UPF0014_fam"/>
</dbReference>
<evidence type="ECO:0000313" key="9">
    <source>
        <dbReference type="Proteomes" id="UP000008207"/>
    </source>
</evidence>
<geneLocation type="plasmid" evidence="8 9">
    <name>pMNOD02</name>
</geneLocation>
<evidence type="ECO:0000256" key="3">
    <source>
        <dbReference type="ARBA" id="ARBA00022692"/>
    </source>
</evidence>
<dbReference type="PANTHER" id="PTHR30028">
    <property type="entry name" value="UPF0014 INNER MEMBRANE PROTEIN YBBM-RELATED"/>
    <property type="match status" value="1"/>
</dbReference>
<dbReference type="KEGG" id="mno:Mnod_7995"/>
<dbReference type="eggNOG" id="COG0390">
    <property type="taxonomic scope" value="Bacteria"/>
</dbReference>
<dbReference type="Proteomes" id="UP000008207">
    <property type="component" value="Chromosome"/>
</dbReference>
<name>B8I9Z1_METNO</name>
<feature type="transmembrane region" description="Helical" evidence="6">
    <location>
        <begin position="130"/>
        <end position="152"/>
    </location>
</feature>
<evidence type="ECO:0000256" key="5">
    <source>
        <dbReference type="ARBA" id="ARBA00023136"/>
    </source>
</evidence>
<comment type="similarity">
    <text evidence="2">Belongs to the UPF0014 family.</text>
</comment>
<keyword evidence="5 6" id="KW-0472">Membrane</keyword>
<feature type="transmembrane region" description="Helical" evidence="6">
    <location>
        <begin position="94"/>
        <end position="118"/>
    </location>
</feature>
<keyword evidence="4 6" id="KW-1133">Transmembrane helix</keyword>
<feature type="transmembrane region" description="Helical" evidence="6">
    <location>
        <begin position="64"/>
        <end position="82"/>
    </location>
</feature>
<proteinExistence type="inferred from homology"/>
<dbReference type="HOGENOM" id="CLU_076147_1_1_5"/>
<dbReference type="AlphaFoldDB" id="B8I9Z1"/>
<comment type="subcellular location">
    <subcellularLocation>
        <location evidence="1">Membrane</location>
        <topology evidence="1">Multi-pass membrane protein</topology>
    </subcellularLocation>
</comment>
<dbReference type="PANTHER" id="PTHR30028:SF0">
    <property type="entry name" value="PROTEIN ALUMINUM SENSITIVE 3"/>
    <property type="match status" value="1"/>
</dbReference>
<evidence type="ECO:0000313" key="7">
    <source>
        <dbReference type="EMBL" id="ACL57219.1"/>
    </source>
</evidence>
<feature type="transmembrane region" description="Helical" evidence="6">
    <location>
        <begin position="39"/>
        <end position="58"/>
    </location>
</feature>
<dbReference type="RefSeq" id="WP_012631194.1">
    <property type="nucleotide sequence ID" value="NC_011887.1"/>
</dbReference>
<organism evidence="7 9">
    <name type="scientific">Methylobacterium nodulans (strain LMG 21967 / CNCM I-2342 / ORS 2060)</name>
    <dbReference type="NCBI Taxonomy" id="460265"/>
    <lineage>
        <taxon>Bacteria</taxon>
        <taxon>Pseudomonadati</taxon>
        <taxon>Pseudomonadota</taxon>
        <taxon>Alphaproteobacteria</taxon>
        <taxon>Hyphomicrobiales</taxon>
        <taxon>Methylobacteriaceae</taxon>
        <taxon>Methylobacterium</taxon>
    </lineage>
</organism>
<dbReference type="Proteomes" id="UP000008207">
    <property type="component" value="Plasmid pMNOD02"/>
</dbReference>
<evidence type="ECO:0000313" key="8">
    <source>
        <dbReference type="EMBL" id="ACL62992.1"/>
    </source>
</evidence>
<feature type="transmembrane region" description="Helical" evidence="6">
    <location>
        <begin position="12"/>
        <end position="32"/>
    </location>
</feature>
<reference evidence="9" key="2">
    <citation type="submission" date="2009-01" db="EMBL/GenBank/DDBJ databases">
        <title>Complete sequence of plasmid 2 of Methylobacterium nodulans ORS 2060.</title>
        <authorList>
            <consortium name="US DOE Joint Genome Institute"/>
            <person name="Lucas S."/>
            <person name="Copeland A."/>
            <person name="Lapidus A."/>
            <person name="Glavina del Rio T."/>
            <person name="Dalin E."/>
            <person name="Tice H."/>
            <person name="Bruce D."/>
            <person name="Goodwin L."/>
            <person name="Pitluck S."/>
            <person name="Sims D."/>
            <person name="Brettin T."/>
            <person name="Detter J.C."/>
            <person name="Han C."/>
            <person name="Larimer F."/>
            <person name="Land M."/>
            <person name="Hauser L."/>
            <person name="Kyrpides N."/>
            <person name="Ivanova N."/>
            <person name="Marx C.J."/>
            <person name="Richardson P."/>
        </authorList>
    </citation>
    <scope>NUCLEOTIDE SEQUENCE [LARGE SCALE GENOMIC DNA]</scope>
    <source>
        <strain evidence="9">LMG 21967 / CNCM I-2342 / ORS 2060</strain>
        <plasmid evidence="9">Plasmid pMNOD02</plasmid>
    </source>
</reference>
<evidence type="ECO:0000256" key="4">
    <source>
        <dbReference type="ARBA" id="ARBA00022989"/>
    </source>
</evidence>
<dbReference type="STRING" id="460265.Mnod_2239"/>
<keyword evidence="3 6" id="KW-0812">Transmembrane</keyword>